<evidence type="ECO:0000313" key="3">
    <source>
        <dbReference type="Proteomes" id="UP000318582"/>
    </source>
</evidence>
<dbReference type="InterPro" id="IPR013149">
    <property type="entry name" value="ADH-like_C"/>
</dbReference>
<dbReference type="Proteomes" id="UP000318582">
    <property type="component" value="Unassembled WGS sequence"/>
</dbReference>
<dbReference type="CDD" id="cd08249">
    <property type="entry name" value="enoyl_reductase_like"/>
    <property type="match status" value="1"/>
</dbReference>
<dbReference type="SMART" id="SM00829">
    <property type="entry name" value="PKS_ER"/>
    <property type="match status" value="1"/>
</dbReference>
<dbReference type="SUPFAM" id="SSF50129">
    <property type="entry name" value="GroES-like"/>
    <property type="match status" value="1"/>
</dbReference>
<feature type="domain" description="Enoyl reductase (ER)" evidence="1">
    <location>
        <begin position="7"/>
        <end position="326"/>
    </location>
</feature>
<comment type="caution">
    <text evidence="2">The sequence shown here is derived from an EMBL/GenBank/DDBJ whole genome shotgun (WGS) entry which is preliminary data.</text>
</comment>
<evidence type="ECO:0000313" key="2">
    <source>
        <dbReference type="EMBL" id="TPX59618.1"/>
    </source>
</evidence>
<name>A0A507E8Z4_9FUNG</name>
<dbReference type="Gene3D" id="3.40.50.720">
    <property type="entry name" value="NAD(P)-binding Rossmann-like Domain"/>
    <property type="match status" value="1"/>
</dbReference>
<accession>A0A507E8Z4</accession>
<dbReference type="Pfam" id="PF08240">
    <property type="entry name" value="ADH_N"/>
    <property type="match status" value="1"/>
</dbReference>
<dbReference type="InterPro" id="IPR036291">
    <property type="entry name" value="NAD(P)-bd_dom_sf"/>
</dbReference>
<dbReference type="Pfam" id="PF00107">
    <property type="entry name" value="ADH_zinc_N"/>
    <property type="match status" value="1"/>
</dbReference>
<organism evidence="2 3">
    <name type="scientific">Powellomyces hirtus</name>
    <dbReference type="NCBI Taxonomy" id="109895"/>
    <lineage>
        <taxon>Eukaryota</taxon>
        <taxon>Fungi</taxon>
        <taxon>Fungi incertae sedis</taxon>
        <taxon>Chytridiomycota</taxon>
        <taxon>Chytridiomycota incertae sedis</taxon>
        <taxon>Chytridiomycetes</taxon>
        <taxon>Spizellomycetales</taxon>
        <taxon>Powellomycetaceae</taxon>
        <taxon>Powellomyces</taxon>
    </lineage>
</organism>
<gene>
    <name evidence="2" type="ORF">PhCBS80983_g02376</name>
</gene>
<dbReference type="GO" id="GO:0016651">
    <property type="term" value="F:oxidoreductase activity, acting on NAD(P)H"/>
    <property type="evidence" value="ECO:0007669"/>
    <property type="project" value="InterPro"/>
</dbReference>
<protein>
    <recommendedName>
        <fullName evidence="1">Enoyl reductase (ER) domain-containing protein</fullName>
    </recommendedName>
</protein>
<dbReference type="STRING" id="109895.A0A507E8Z4"/>
<sequence length="330" mass="34600">MYAFVLKAPNQWEVQDVEAPTGEDGEVVIQVKAAAVNPLDAMMAKEGFMIGSFPARLGVEVSGIISAIGPNVTTFKVGDPVVARPQFDGFADYATATVRHVWPKPADLSYAEAATVPIGTLTASIGLFSDKGLKLVRPRDAKQQQMPREHLLVWGGTSTVGSYAVQLGAAAGYSVIATASPKQHSAVRALGAVHVVDYNAPDAVEQIRKLTGGECRFAFDAVGGTVTAQAAAALRADVDHPSKIATVGVASGEVPVGVTLLPMIMAFDPTLIDFINEVIGDEIIGYVAQRKIKPCHVRIVEGGLHGIGEALELLAARKVSGEKLVITLPG</sequence>
<dbReference type="InterPro" id="IPR013154">
    <property type="entry name" value="ADH-like_N"/>
</dbReference>
<proteinExistence type="predicted"/>
<dbReference type="InterPro" id="IPR047122">
    <property type="entry name" value="Trans-enoyl_RdTase-like"/>
</dbReference>
<evidence type="ECO:0000259" key="1">
    <source>
        <dbReference type="SMART" id="SM00829"/>
    </source>
</evidence>
<dbReference type="InterPro" id="IPR011032">
    <property type="entry name" value="GroES-like_sf"/>
</dbReference>
<dbReference type="PANTHER" id="PTHR45348:SF2">
    <property type="entry name" value="ZINC-TYPE ALCOHOL DEHYDROGENASE-LIKE PROTEIN C2E1P3.01"/>
    <property type="match status" value="1"/>
</dbReference>
<dbReference type="EMBL" id="QEAQ01000023">
    <property type="protein sequence ID" value="TPX59618.1"/>
    <property type="molecule type" value="Genomic_DNA"/>
</dbReference>
<reference evidence="2 3" key="1">
    <citation type="journal article" date="2019" name="Sci. Rep.">
        <title>Comparative genomics of chytrid fungi reveal insights into the obligate biotrophic and pathogenic lifestyle of Synchytrium endobioticum.</title>
        <authorList>
            <person name="van de Vossenberg B.T.L.H."/>
            <person name="Warris S."/>
            <person name="Nguyen H.D.T."/>
            <person name="van Gent-Pelzer M.P.E."/>
            <person name="Joly D.L."/>
            <person name="van de Geest H.C."/>
            <person name="Bonants P.J.M."/>
            <person name="Smith D.S."/>
            <person name="Levesque C.A."/>
            <person name="van der Lee T.A.J."/>
        </authorList>
    </citation>
    <scope>NUCLEOTIDE SEQUENCE [LARGE SCALE GENOMIC DNA]</scope>
    <source>
        <strain evidence="2 3">CBS 809.83</strain>
    </source>
</reference>
<dbReference type="PANTHER" id="PTHR45348">
    <property type="entry name" value="HYPOTHETICAL OXIDOREDUCTASE (EUROFUNG)"/>
    <property type="match status" value="1"/>
</dbReference>
<dbReference type="AlphaFoldDB" id="A0A507E8Z4"/>
<keyword evidence="3" id="KW-1185">Reference proteome</keyword>
<dbReference type="InterPro" id="IPR020843">
    <property type="entry name" value="ER"/>
</dbReference>
<dbReference type="Gene3D" id="3.90.180.10">
    <property type="entry name" value="Medium-chain alcohol dehydrogenases, catalytic domain"/>
    <property type="match status" value="1"/>
</dbReference>
<dbReference type="SUPFAM" id="SSF51735">
    <property type="entry name" value="NAD(P)-binding Rossmann-fold domains"/>
    <property type="match status" value="1"/>
</dbReference>